<dbReference type="EMBL" id="SMBT01000004">
    <property type="protein sequence ID" value="TCU87984.1"/>
    <property type="molecule type" value="Genomic_DNA"/>
</dbReference>
<feature type="transmembrane region" description="Helical" evidence="1">
    <location>
        <begin position="139"/>
        <end position="162"/>
    </location>
</feature>
<protein>
    <submittedName>
        <fullName evidence="3">Oligosaccharide repeat unit polymerase</fullName>
    </submittedName>
</protein>
<feature type="transmembrane region" description="Helical" evidence="1">
    <location>
        <begin position="12"/>
        <end position="33"/>
    </location>
</feature>
<organism evidence="2 4">
    <name type="scientific">Iodobacter fluviatilis</name>
    <dbReference type="NCBI Taxonomy" id="537"/>
    <lineage>
        <taxon>Bacteria</taxon>
        <taxon>Pseudomonadati</taxon>
        <taxon>Pseudomonadota</taxon>
        <taxon>Betaproteobacteria</taxon>
        <taxon>Neisseriales</taxon>
        <taxon>Chitinibacteraceae</taxon>
        <taxon>Iodobacter</taxon>
    </lineage>
</organism>
<keyword evidence="1" id="KW-0472">Membrane</keyword>
<keyword evidence="1" id="KW-1133">Transmembrane helix</keyword>
<name>A0A377SVS5_9NEIS</name>
<feature type="transmembrane region" description="Helical" evidence="1">
    <location>
        <begin position="369"/>
        <end position="394"/>
    </location>
</feature>
<reference evidence="2 4" key="1">
    <citation type="submission" date="2018-06" db="EMBL/GenBank/DDBJ databases">
        <authorList>
            <consortium name="Pathogen Informatics"/>
            <person name="Doyle S."/>
        </authorList>
    </citation>
    <scope>NUCLEOTIDE SEQUENCE [LARGE SCALE GENOMIC DNA]</scope>
    <source>
        <strain evidence="2 4">NCTC11159</strain>
    </source>
</reference>
<keyword evidence="1" id="KW-0812">Transmembrane</keyword>
<feature type="transmembrane region" description="Helical" evidence="1">
    <location>
        <begin position="182"/>
        <end position="202"/>
    </location>
</feature>
<evidence type="ECO:0000256" key="1">
    <source>
        <dbReference type="SAM" id="Phobius"/>
    </source>
</evidence>
<feature type="transmembrane region" description="Helical" evidence="1">
    <location>
        <begin position="432"/>
        <end position="452"/>
    </location>
</feature>
<dbReference type="AlphaFoldDB" id="A0A377SVS5"/>
<keyword evidence="5" id="KW-1185">Reference proteome</keyword>
<accession>A0A377SVS5</accession>
<dbReference type="EMBL" id="UGHR01000004">
    <property type="protein sequence ID" value="STR45485.1"/>
    <property type="molecule type" value="Genomic_DNA"/>
</dbReference>
<evidence type="ECO:0000313" key="4">
    <source>
        <dbReference type="Proteomes" id="UP000255108"/>
    </source>
</evidence>
<dbReference type="NCBIfam" id="TIGR04370">
    <property type="entry name" value="glyco_rpt_poly"/>
    <property type="match status" value="1"/>
</dbReference>
<feature type="transmembrane region" description="Helical" evidence="1">
    <location>
        <begin position="406"/>
        <end position="426"/>
    </location>
</feature>
<evidence type="ECO:0000313" key="5">
    <source>
        <dbReference type="Proteomes" id="UP000295794"/>
    </source>
</evidence>
<feature type="transmembrane region" description="Helical" evidence="1">
    <location>
        <begin position="251"/>
        <end position="270"/>
    </location>
</feature>
<evidence type="ECO:0000313" key="2">
    <source>
        <dbReference type="EMBL" id="STR45485.1"/>
    </source>
</evidence>
<sequence length="465" mass="54141">MNYFISTVGWGWYKKILFFLMVVVVFFVQYCVFEYSVSYSHYIVVLLLNFGLILSLLFICLQYSSMNDFLFSSGFWYSVVIVFYIILKSLSMLDYGEALIPSLVMVLVFNFFYIFGFFFTKRKKNGIKKKIVVFNDFKLTTFCFFVFVLFKVLIIFLMVLFAGDASTILEQSAATQNQGMAYLFRLSAFSTIAYYYLVYFYYTQKKFGRIVFILTLFIFVESIYSASRLQLVMLAFIHLFMFHRFVRPVSVVTLLIVSPLLIFIISYFGYVRNIEIGGVDVYKKAFEFVINDSSIIYDLFMARLDVLPMMVESIKLYDYGEIKNLWGGSYVYSILHFIPRGIWSDKPLLTAAYVTSHVYPNSFVDGVNIFPSVFIESFINLNYLGVCLIGLLIGSSSKIYDQYLDGTRPLVFIWALLFFTYPMGIVNEGVHSNYVANVLYFSFLYLVFIVMAKKYGVFKVHNLRV</sequence>
<dbReference type="RefSeq" id="WP_115229567.1">
    <property type="nucleotide sequence ID" value="NZ_CAWOLO010000004.1"/>
</dbReference>
<evidence type="ECO:0000313" key="3">
    <source>
        <dbReference type="EMBL" id="TCU87984.1"/>
    </source>
</evidence>
<feature type="transmembrane region" description="Helical" evidence="1">
    <location>
        <begin position="68"/>
        <end position="87"/>
    </location>
</feature>
<dbReference type="OrthoDB" id="8229713at2"/>
<reference evidence="3 5" key="2">
    <citation type="submission" date="2019-03" db="EMBL/GenBank/DDBJ databases">
        <title>Genomic Encyclopedia of Type Strains, Phase IV (KMG-IV): sequencing the most valuable type-strain genomes for metagenomic binning, comparative biology and taxonomic classification.</title>
        <authorList>
            <person name="Goeker M."/>
        </authorList>
    </citation>
    <scope>NUCLEOTIDE SEQUENCE [LARGE SCALE GENOMIC DNA]</scope>
    <source>
        <strain evidence="3 5">DSM 3764</strain>
    </source>
</reference>
<dbReference type="Proteomes" id="UP000295794">
    <property type="component" value="Unassembled WGS sequence"/>
</dbReference>
<proteinExistence type="predicted"/>
<gene>
    <name evidence="3" type="ORF">EV682_104153</name>
    <name evidence="2" type="ORF">NCTC11159_04059</name>
</gene>
<feature type="transmembrane region" description="Helical" evidence="1">
    <location>
        <begin position="39"/>
        <end position="61"/>
    </location>
</feature>
<feature type="transmembrane region" description="Helical" evidence="1">
    <location>
        <begin position="99"/>
        <end position="119"/>
    </location>
</feature>
<dbReference type="Proteomes" id="UP000255108">
    <property type="component" value="Unassembled WGS sequence"/>
</dbReference>
<feature type="transmembrane region" description="Helical" evidence="1">
    <location>
        <begin position="207"/>
        <end position="224"/>
    </location>
</feature>